<dbReference type="InterPro" id="IPR044859">
    <property type="entry name" value="Allene_oxi_cyc_Dirigent"/>
</dbReference>
<dbReference type="AlphaFoldDB" id="A0A8X8ZDR6"/>
<reference evidence="5" key="2">
    <citation type="submission" date="2020-08" db="EMBL/GenBank/DDBJ databases">
        <title>Plant Genome Project.</title>
        <authorList>
            <person name="Zhang R.-G."/>
        </authorList>
    </citation>
    <scope>NUCLEOTIDE SEQUENCE</scope>
    <source>
        <strain evidence="5">Huo1</strain>
        <tissue evidence="5">Leaf</tissue>
    </source>
</reference>
<organism evidence="5">
    <name type="scientific">Salvia splendens</name>
    <name type="common">Scarlet sage</name>
    <dbReference type="NCBI Taxonomy" id="180675"/>
    <lineage>
        <taxon>Eukaryota</taxon>
        <taxon>Viridiplantae</taxon>
        <taxon>Streptophyta</taxon>
        <taxon>Embryophyta</taxon>
        <taxon>Tracheophyta</taxon>
        <taxon>Spermatophyta</taxon>
        <taxon>Magnoliopsida</taxon>
        <taxon>eudicotyledons</taxon>
        <taxon>Gunneridae</taxon>
        <taxon>Pentapetalae</taxon>
        <taxon>asterids</taxon>
        <taxon>lamiids</taxon>
        <taxon>Lamiales</taxon>
        <taxon>Lamiaceae</taxon>
        <taxon>Nepetoideae</taxon>
        <taxon>Mentheae</taxon>
        <taxon>Salviinae</taxon>
        <taxon>Salvia</taxon>
        <taxon>Salvia subgen. Calosphace</taxon>
        <taxon>core Calosphace</taxon>
    </lineage>
</organism>
<dbReference type="EMBL" id="PNBA02000014">
    <property type="protein sequence ID" value="KAG6401427.1"/>
    <property type="molecule type" value="Genomic_DNA"/>
</dbReference>
<sequence>MEKLVLTLMLILSLSSEAHFVSETMKITRIHFYLHDIIGGDSPTVWRVADSNLTDVLTSAFGMVLVLDNPVTSGPELDSGEFGRMQGTVALADLREQALAMVLNLVFTKGEFEGSTLSILGRNPLGAELREVSIVGGTGAFRMATGYVMITTYYNDPAMVRNVYDYTLVVYHMDSNFVY</sequence>
<keyword evidence="3 4" id="KW-0964">Secreted</keyword>
<dbReference type="Gene3D" id="2.40.480.10">
    <property type="entry name" value="Allene oxide cyclase-like"/>
    <property type="match status" value="1"/>
</dbReference>
<comment type="caution">
    <text evidence="5">The sequence shown here is derived from an EMBL/GenBank/DDBJ whole genome shotgun (WGS) entry which is preliminary data.</text>
</comment>
<dbReference type="Pfam" id="PF03018">
    <property type="entry name" value="Dirigent"/>
    <property type="match status" value="1"/>
</dbReference>
<comment type="function">
    <text evidence="4">Dirigent proteins impart stereoselectivity on the phenoxy radical-coupling reaction, yielding optically active lignans from two molecules of coniferyl alcohol in the biosynthesis of lignans, flavonolignans, and alkaloids and thus plays a central role in plant secondary metabolism.</text>
</comment>
<comment type="subcellular location">
    <subcellularLocation>
        <location evidence="4">Secreted</location>
        <location evidence="4">Extracellular space</location>
        <location evidence="4">Apoplast</location>
    </subcellularLocation>
</comment>
<keyword evidence="4" id="KW-0732">Signal</keyword>
<feature type="signal peptide" evidence="4">
    <location>
        <begin position="1"/>
        <end position="18"/>
    </location>
</feature>
<name>A0A8X8ZDR6_SALSN</name>
<reference evidence="5" key="1">
    <citation type="submission" date="2018-01" db="EMBL/GenBank/DDBJ databases">
        <authorList>
            <person name="Mao J.F."/>
        </authorList>
    </citation>
    <scope>NUCLEOTIDE SEQUENCE</scope>
    <source>
        <strain evidence="5">Huo1</strain>
        <tissue evidence="5">Leaf</tissue>
    </source>
</reference>
<comment type="subunit">
    <text evidence="2 4">Homodimer.</text>
</comment>
<evidence type="ECO:0000256" key="1">
    <source>
        <dbReference type="ARBA" id="ARBA00010746"/>
    </source>
</evidence>
<dbReference type="OrthoDB" id="889932at2759"/>
<comment type="similarity">
    <text evidence="1 4">Belongs to the plant dirigent protein family.</text>
</comment>
<dbReference type="GO" id="GO:0048046">
    <property type="term" value="C:apoplast"/>
    <property type="evidence" value="ECO:0007669"/>
    <property type="project" value="UniProtKB-SubCell"/>
</dbReference>
<dbReference type="GO" id="GO:0009699">
    <property type="term" value="P:phenylpropanoid biosynthetic process"/>
    <property type="evidence" value="ECO:0007669"/>
    <property type="project" value="UniProtKB-ARBA"/>
</dbReference>
<protein>
    <recommendedName>
        <fullName evidence="4">Dirigent protein</fullName>
    </recommendedName>
</protein>
<keyword evidence="4" id="KW-0052">Apoplast</keyword>
<evidence type="ECO:0000256" key="3">
    <source>
        <dbReference type="ARBA" id="ARBA00022525"/>
    </source>
</evidence>
<proteinExistence type="inferred from homology"/>
<accession>A0A8X8ZDR6</accession>
<evidence type="ECO:0000256" key="4">
    <source>
        <dbReference type="RuleBase" id="RU363099"/>
    </source>
</evidence>
<dbReference type="PANTHER" id="PTHR21495">
    <property type="entry name" value="NUCLEOPORIN-RELATED"/>
    <property type="match status" value="1"/>
</dbReference>
<evidence type="ECO:0000313" key="6">
    <source>
        <dbReference type="Proteomes" id="UP000298416"/>
    </source>
</evidence>
<dbReference type="InterPro" id="IPR004265">
    <property type="entry name" value="Dirigent"/>
</dbReference>
<gene>
    <name evidence="5" type="ORF">SASPL_138284</name>
</gene>
<feature type="chain" id="PRO_5036516823" description="Dirigent protein" evidence="4">
    <location>
        <begin position="19"/>
        <end position="179"/>
    </location>
</feature>
<keyword evidence="6" id="KW-1185">Reference proteome</keyword>
<dbReference type="Proteomes" id="UP000298416">
    <property type="component" value="Unassembled WGS sequence"/>
</dbReference>
<evidence type="ECO:0000256" key="2">
    <source>
        <dbReference type="ARBA" id="ARBA00011738"/>
    </source>
</evidence>
<evidence type="ECO:0000313" key="5">
    <source>
        <dbReference type="EMBL" id="KAG6401427.1"/>
    </source>
</evidence>